<dbReference type="STRING" id="576137.A0A1L7WZV4"/>
<dbReference type="AlphaFoldDB" id="A0A1L7WZV4"/>
<dbReference type="InterPro" id="IPR027417">
    <property type="entry name" value="P-loop_NTPase"/>
</dbReference>
<dbReference type="PANTHER" id="PTHR10039">
    <property type="entry name" value="AMELOGENIN"/>
    <property type="match status" value="1"/>
</dbReference>
<feature type="domain" description="Nephrocystin 3-like N-terminal" evidence="2">
    <location>
        <begin position="244"/>
        <end position="354"/>
    </location>
</feature>
<keyword evidence="1" id="KW-0677">Repeat</keyword>
<dbReference type="OrthoDB" id="443402at2759"/>
<dbReference type="Gene3D" id="3.40.50.300">
    <property type="entry name" value="P-loop containing nucleotide triphosphate hydrolases"/>
    <property type="match status" value="1"/>
</dbReference>
<dbReference type="EMBL" id="FJOG01000011">
    <property type="protein sequence ID" value="CZR58287.1"/>
    <property type="molecule type" value="Genomic_DNA"/>
</dbReference>
<protein>
    <recommendedName>
        <fullName evidence="2">Nephrocystin 3-like N-terminal domain-containing protein</fullName>
    </recommendedName>
</protein>
<gene>
    <name evidence="3" type="ORF">PAC_08178</name>
</gene>
<evidence type="ECO:0000259" key="2">
    <source>
        <dbReference type="Pfam" id="PF24883"/>
    </source>
</evidence>
<dbReference type="InterPro" id="IPR056884">
    <property type="entry name" value="NPHP3-like_N"/>
</dbReference>
<organism evidence="3 4">
    <name type="scientific">Phialocephala subalpina</name>
    <dbReference type="NCBI Taxonomy" id="576137"/>
    <lineage>
        <taxon>Eukaryota</taxon>
        <taxon>Fungi</taxon>
        <taxon>Dikarya</taxon>
        <taxon>Ascomycota</taxon>
        <taxon>Pezizomycotina</taxon>
        <taxon>Leotiomycetes</taxon>
        <taxon>Helotiales</taxon>
        <taxon>Mollisiaceae</taxon>
        <taxon>Phialocephala</taxon>
        <taxon>Phialocephala fortinii species complex</taxon>
    </lineage>
</organism>
<dbReference type="Pfam" id="PF24883">
    <property type="entry name" value="NPHP3_N"/>
    <property type="match status" value="1"/>
</dbReference>
<evidence type="ECO:0000256" key="1">
    <source>
        <dbReference type="ARBA" id="ARBA00022737"/>
    </source>
</evidence>
<evidence type="ECO:0000313" key="4">
    <source>
        <dbReference type="Proteomes" id="UP000184330"/>
    </source>
</evidence>
<reference evidence="3 4" key="1">
    <citation type="submission" date="2016-03" db="EMBL/GenBank/DDBJ databases">
        <authorList>
            <person name="Ploux O."/>
        </authorList>
    </citation>
    <scope>NUCLEOTIDE SEQUENCE [LARGE SCALE GENOMIC DNA]</scope>
    <source>
        <strain evidence="3 4">UAMH 11012</strain>
    </source>
</reference>
<sequence length="690" mass="78137">MAEGSLAKTNPERSNFDLRLQFYCCIIQKVDEFLEAIRVKRFQDPERPLVLIGHSLGGLLIEQALVNAHNNPKYTHIKDATTQRRESQTVDIRERYFEDRQGRQIADVSCPFKIVSDKSANFGTLPEDVENVVKLTGGHSDICKSDPANETDADNLEIAACNIQELYDIALRESELAKSKLRMKLQGAQSIPGAAKAHGFRYSVVSPHEDTFDWIFDGNQDSGPLSNHLSSMLLKGDENENFREWFRKNSFEEWMRSKTSDDGIEGNGNKKNVYWIVGRAGSGKLTLMKHIFQHPRTDQSLSLWTETSQLLKAGYFFEREHSSEKHLLQTLLHQILSHDESIIHKVYKELWEQFARFRDIREKRPGRHASTGSHSEFIGFEKMGIDSNILGVDDLFGALMRAVELISATTKLFFLTDGLDEIVGVCDDLDEDQRTAYEMCQSLSQRITEIAKNKDIKICVSSRPHLGFEDEEGTKGLSEAFFGGSDRARDHALRIDPQPAKEICRDIKDKASGMFLWVSIVVKLLIDGVNNRNRLPELKGKVQTLPKELTRENGLYMQMLKGVGRGQLAERARIITILLRSFLMQIALSPLLLDFAEEEGGIEDLIDERQLGKFDAKNSLQRVKDRLKSCCGGLFEVRKINPTSQTGSEQGFYNDSIVDAVHGTVWEFLIEQVAIEGIANIHPWSLCLVL</sequence>
<proteinExistence type="predicted"/>
<keyword evidence="4" id="KW-1185">Reference proteome</keyword>
<dbReference type="PANTHER" id="PTHR10039:SF5">
    <property type="entry name" value="NACHT DOMAIN-CONTAINING PROTEIN"/>
    <property type="match status" value="1"/>
</dbReference>
<dbReference type="Proteomes" id="UP000184330">
    <property type="component" value="Unassembled WGS sequence"/>
</dbReference>
<name>A0A1L7WZV4_9HELO</name>
<accession>A0A1L7WZV4</accession>
<evidence type="ECO:0000313" key="3">
    <source>
        <dbReference type="EMBL" id="CZR58287.1"/>
    </source>
</evidence>